<dbReference type="Pfam" id="PF17973">
    <property type="entry name" value="bMG10"/>
    <property type="match status" value="1"/>
</dbReference>
<gene>
    <name evidence="4" type="ORF">SAMN06296427_107154</name>
</gene>
<comment type="similarity">
    <text evidence="1">Belongs to the protease inhibitor I39 (alpha-2-macroglobulin) family. Bacterial alpha-2-macroglobulin subfamily.</text>
</comment>
<dbReference type="PANTHER" id="PTHR40094">
    <property type="entry name" value="ALPHA-2-MACROGLOBULIN HOMOLOG"/>
    <property type="match status" value="1"/>
</dbReference>
<dbReference type="Gene3D" id="1.50.10.20">
    <property type="match status" value="1"/>
</dbReference>
<dbReference type="InterPro" id="IPR011990">
    <property type="entry name" value="TPR-like_helical_dom_sf"/>
</dbReference>
<dbReference type="SMART" id="SM01360">
    <property type="entry name" value="A2M"/>
    <property type="match status" value="1"/>
</dbReference>
<dbReference type="Pfam" id="PF00207">
    <property type="entry name" value="A2M"/>
    <property type="match status" value="1"/>
</dbReference>
<dbReference type="PANTHER" id="PTHR40094:SF1">
    <property type="entry name" value="UBIQUITIN DOMAIN-CONTAINING PROTEIN"/>
    <property type="match status" value="1"/>
</dbReference>
<dbReference type="STRING" id="1434700.SAMN06296427_107154"/>
<dbReference type="Proteomes" id="UP000192393">
    <property type="component" value="Unassembled WGS sequence"/>
</dbReference>
<protein>
    <submittedName>
        <fullName evidence="4">Alpha-2-macroglobulin family N-terminal region</fullName>
    </submittedName>
</protein>
<evidence type="ECO:0000259" key="3">
    <source>
        <dbReference type="SMART" id="SM01360"/>
    </source>
</evidence>
<dbReference type="Gene3D" id="1.25.40.10">
    <property type="entry name" value="Tetratricopeptide repeat domain"/>
    <property type="match status" value="1"/>
</dbReference>
<evidence type="ECO:0000259" key="2">
    <source>
        <dbReference type="SMART" id="SM01359"/>
    </source>
</evidence>
<dbReference type="Gene3D" id="2.60.40.1930">
    <property type="match status" value="1"/>
</dbReference>
<evidence type="ECO:0000313" key="5">
    <source>
        <dbReference type="Proteomes" id="UP000192393"/>
    </source>
</evidence>
<sequence length="2010" mass="232449">MKNLFFLITILTFSLSMAQKKFDYDSKWKQIEKQEQDGLLKSTLPAVDEIYSKAKKDKNSQQIIRAMLYQSKIVIVTSDKGDIEPEIITKFKNEIAEAKPVEKAFLHSMLAEMLYQYYQQNQWEIGERTNIEEATTDDLRYWTENTFRKNISELYLASIKEKEILKKEDLKNWESVLNKEEKNRNLRPTLYDLLAHRAISYFSGYTNYDYYPMEVIAVETDEGGNEINSTQSKTQVVQILKDLIIFHTKSNNRHAQLYNELELLKFQRNDYKDAEFEQNLTGLVEKFPDTDYTPNLLMELADFYLNQVPKQAESDFVERKKQTEKSLKVLDKLIDKFPKSDVSENAKLLKRQILKPDFNLQIENYVSPEKTNPMSVSQKNLDKIYFKILKFKDAENVMNEFQNAAEANRQKVLNNIISKFPLEKEFSLELKSFDDYQQHATTAKFEPLKSGKYLVLASNNPDFKVNDDFLLQYQFVNVSAYSIVTRDSEILVTERDSGKPVSKKVEVYEQKGKDLKLLETVTTNANGIATVKPNEANYRYYNFKIQGEDVMYNSYAYKNRERTQHEQNLVKFFTDRAIYRPGQTVYFKAILYNESTEGKKKVIPNQEIEITLGNPNGEDVSNLKLKSNEFGSVSGEFIIPTSGITGQFYLEDNLSNYNGSHYFSVEEYKRPKFEVEFEDVKDTFKLDEEVTSKGKAIAYSGATIDNAKVVYRVYRQTIYPYWPWWKRGYIPYGEPEEEITQGETTTDSDGKFEIKFNAKPAQKNSLTKGKEEPRTYNYRVIADITDINGETRSSEQSITVGDLRYMLSFNVSDKIEISQLGSIQLITNNLNGVFTPAKGQITLTKINPPQRVLRESPIPKGDYELYSKEEFIQYFPHDAYGKENQKENWQKENPVVAQSFDTEKSKSIKVNPANWKEGYYVLKGWIIDGKDSIQTEKLVYLFKNDKKQPTDNELFALNLNKNSYKPGETAQVQIASAANDSEVLVELEHDGKIIKTEKIKLNNNVNKFSFTIDEKYRGNVFVHYYFGKFNTAKQGTLGVNVPHEDKSLTITAGTLRDKLQPGQKETWELTVSGKDKDKFLAEMLATMYDASLDQFKSNNISFPMNVDMNYSQRQNWNTYMSFSANPFRTLIYKYENYPQNYLAFDELNWFGFNWNYGRYENYALYDMAPAPARAEKSANVVDVQLADIEMEESNYNLTADKSKFITADGKAIVEGNINMRIYDIPKQEKNKLDNIVARRALQETAFFYPNLKTDEKGNIKIQFTVPESLTEWKFMATAHTPELRTGYFETTVRTQKDLMVVPNPPRFLREGDQITFSSKVTNLSDKELSGQAKLLLFDAFTMQPVDVEFGNNNATQNIKVAKGNSANVSWNLKVPTTHQAIVYRVVASAGDFSDGEESALPILSNRMMVTETLPIYVRENQNKTFTLEKLKNNKSESLDNFKLTFEMTTNPIWYAIFSLPYLREYPYECSEQVFSRFYGNMISQHIINSNPKIKTVFDDWNKKGELVSKLEQNEELKSLLLEETPWVRDAQSEEEQMKRIAVLFDLNKMQNELQSAFQKLKGKQYSSGGFPWFEGGQESRYITTHIVSGLGHLKAMGIDFESKFDVNTNEILEAAIRYMDAEMEKEFDIYLKNNKLKPSNYNGIQYLYARSYFLKEHRLDHKGTLAQEYFIRELDKNKFEESLQTQAMLALIYHRFGHKDKALKLLNSIKDNAVQSDEMGMYWKSNVAGWYWYQAPIETQSLLIEAFDEVLNDVESVESMKVWLLKNRQTNQWESTKATTEAVFALMSTGKDWTNAEDGISLRIGNENLDLKSLEKAPQSGSGYVKTSWNKEEIKPEMATINVQKTSPGVAWGALYWQYFEDLDKITTAQTGVKFNKQLFIKKNSDKGPVLTKITENTPIQIGDLITVRLEILTDREMEFIHIKDMRASGFEPLNVLSTYKRQGRLGYYESTRDAATNFFIDYMPKGTYVFEYDVRANNAGNFSNGITSLQNMYAPELSAHSEGIRVEIK</sequence>
<dbReference type="Pfam" id="PF07703">
    <property type="entry name" value="A2M_BRD"/>
    <property type="match status" value="1"/>
</dbReference>
<dbReference type="SUPFAM" id="SSF48239">
    <property type="entry name" value="Terpenoid cyclases/Protein prenyltransferases"/>
    <property type="match status" value="1"/>
</dbReference>
<dbReference type="InterPro" id="IPR011625">
    <property type="entry name" value="A2M_N_BRD"/>
</dbReference>
<name>A0A1W2BVJ3_9FLAO</name>
<keyword evidence="5" id="KW-1185">Reference proteome</keyword>
<proteinExistence type="inferred from homology"/>
<dbReference type="GO" id="GO:0004866">
    <property type="term" value="F:endopeptidase inhibitor activity"/>
    <property type="evidence" value="ECO:0007669"/>
    <property type="project" value="InterPro"/>
</dbReference>
<dbReference type="InterPro" id="IPR002890">
    <property type="entry name" value="MG2"/>
</dbReference>
<evidence type="ECO:0000256" key="1">
    <source>
        <dbReference type="ARBA" id="ARBA00010556"/>
    </source>
</evidence>
<reference evidence="5" key="1">
    <citation type="submission" date="2017-04" db="EMBL/GenBank/DDBJ databases">
        <authorList>
            <person name="Varghese N."/>
            <person name="Submissions S."/>
        </authorList>
    </citation>
    <scope>NUCLEOTIDE SEQUENCE [LARGE SCALE GENOMIC DNA]</scope>
    <source>
        <strain evidence="5">CGMCC 1.12708</strain>
    </source>
</reference>
<dbReference type="InterPro" id="IPR041246">
    <property type="entry name" value="Bact_MG10"/>
</dbReference>
<feature type="domain" description="Alpha-2-macroglobulin bait region" evidence="2">
    <location>
        <begin position="955"/>
        <end position="1081"/>
    </location>
</feature>
<dbReference type="InterPro" id="IPR008930">
    <property type="entry name" value="Terpenoid_cyclase/PrenylTrfase"/>
</dbReference>
<evidence type="ECO:0000313" key="4">
    <source>
        <dbReference type="EMBL" id="SMC76578.1"/>
    </source>
</evidence>
<dbReference type="InterPro" id="IPR051802">
    <property type="entry name" value="YfhM-like"/>
</dbReference>
<organism evidence="4 5">
    <name type="scientific">Moheibacter sediminis</name>
    <dbReference type="NCBI Taxonomy" id="1434700"/>
    <lineage>
        <taxon>Bacteria</taxon>
        <taxon>Pseudomonadati</taxon>
        <taxon>Bacteroidota</taxon>
        <taxon>Flavobacteriia</taxon>
        <taxon>Flavobacteriales</taxon>
        <taxon>Weeksellaceae</taxon>
        <taxon>Moheibacter</taxon>
    </lineage>
</organism>
<dbReference type="SMART" id="SM01359">
    <property type="entry name" value="A2M_N_2"/>
    <property type="match status" value="1"/>
</dbReference>
<accession>A0A1W2BVJ3</accession>
<dbReference type="EMBL" id="FWXS01000007">
    <property type="protein sequence ID" value="SMC76578.1"/>
    <property type="molecule type" value="Genomic_DNA"/>
</dbReference>
<dbReference type="InterPro" id="IPR001599">
    <property type="entry name" value="Macroglobln_a2"/>
</dbReference>
<dbReference type="Pfam" id="PF01835">
    <property type="entry name" value="MG2"/>
    <property type="match status" value="1"/>
</dbReference>
<feature type="domain" description="Alpha-2-macroglobulin" evidence="3">
    <location>
        <begin position="1244"/>
        <end position="1334"/>
    </location>
</feature>